<feature type="compositionally biased region" description="Basic and acidic residues" evidence="1">
    <location>
        <begin position="259"/>
        <end position="280"/>
    </location>
</feature>
<evidence type="ECO:0000256" key="1">
    <source>
        <dbReference type="SAM" id="MobiDB-lite"/>
    </source>
</evidence>
<feature type="region of interest" description="Disordered" evidence="1">
    <location>
        <begin position="1"/>
        <end position="754"/>
    </location>
</feature>
<feature type="compositionally biased region" description="Basic and acidic residues" evidence="1">
    <location>
        <begin position="590"/>
        <end position="601"/>
    </location>
</feature>
<protein>
    <submittedName>
        <fullName evidence="3">Uncharacterized protein</fullName>
    </submittedName>
</protein>
<accession>A0A1M6SID9</accession>
<feature type="compositionally biased region" description="Low complexity" evidence="1">
    <location>
        <begin position="139"/>
        <end position="149"/>
    </location>
</feature>
<keyword evidence="2" id="KW-0472">Membrane</keyword>
<gene>
    <name evidence="3" type="ORF">SAMN05421803_12039</name>
</gene>
<feature type="compositionally biased region" description="Low complexity" evidence="1">
    <location>
        <begin position="564"/>
        <end position="580"/>
    </location>
</feature>
<reference evidence="3 4" key="1">
    <citation type="submission" date="2016-11" db="EMBL/GenBank/DDBJ databases">
        <authorList>
            <person name="Jaros S."/>
            <person name="Januszkiewicz K."/>
            <person name="Wedrychowicz H."/>
        </authorList>
    </citation>
    <scope>NUCLEOTIDE SEQUENCE [LARGE SCALE GENOMIC DNA]</scope>
    <source>
        <strain evidence="3 4">CGMCC 4.5723</strain>
    </source>
</reference>
<dbReference type="RefSeq" id="WP_073382295.1">
    <property type="nucleotide sequence ID" value="NZ_FQZK01000020.1"/>
</dbReference>
<keyword evidence="2" id="KW-0812">Transmembrane</keyword>
<feature type="compositionally biased region" description="Basic and acidic residues" evidence="1">
    <location>
        <begin position="670"/>
        <end position="694"/>
    </location>
</feature>
<dbReference type="Proteomes" id="UP000184452">
    <property type="component" value="Unassembled WGS sequence"/>
</dbReference>
<keyword evidence="4" id="KW-1185">Reference proteome</keyword>
<evidence type="ECO:0000313" key="3">
    <source>
        <dbReference type="EMBL" id="SHK44407.1"/>
    </source>
</evidence>
<feature type="compositionally biased region" description="Acidic residues" evidence="1">
    <location>
        <begin position="32"/>
        <end position="41"/>
    </location>
</feature>
<dbReference type="EMBL" id="FQZK01000020">
    <property type="protein sequence ID" value="SHK44407.1"/>
    <property type="molecule type" value="Genomic_DNA"/>
</dbReference>
<evidence type="ECO:0000313" key="4">
    <source>
        <dbReference type="Proteomes" id="UP000184452"/>
    </source>
</evidence>
<name>A0A1M6SID9_9ACTN</name>
<feature type="transmembrane region" description="Helical" evidence="2">
    <location>
        <begin position="845"/>
        <end position="869"/>
    </location>
</feature>
<proteinExistence type="predicted"/>
<dbReference type="OrthoDB" id="3417317at2"/>
<sequence length="870" mass="89759">MTDNGGGRVAGGDASWFKPSEDRHLKQSDYQDPLDDQEQQEETVFPDSGGYAGLSSSRPALADPYPEALGGPPVEPPNPLSYPGAGDAAYRPLTRIPGEEGAPGAREGAAAPQEPGAPWTDVPEGGTDDVHGRFDDPWDAAGAAGASGLRDADGVAGAGRPDTPWGAGADAADHGRTAGRPQAPHGADSDPFGDRAAPGEAGEAYGSAGWDAEPGDGRVPAWSPEGSDPLGGARGAGDPPGSRTPWDADGSDPLGSGARPDRGHDASRDEADPLGGDDRAAAWSADGLHGDRTPAWSPDDPDPLGVDARPDRAPSWESGAADPLGGDARPAWESEGPGRSAAWDSDPLGGDTRPSWDSGDAGRSGAWDSGDSDPLGGDTRSDRGRDDRAPSWEPGTADPLGGDARPSWDSEGSGRSAAWDSDPLGGDTRPSWDSGDAGRSGAWDSGDSDPLGGDTRPAWESGAADPLGGDTRPSWDSEGSGRSPAWGADDSDPLGGDTRPLWDSEGSGRSAAWDSDPLGGDTRPSWDSEGSDRSPAWDSGDSDPLGGDTRPARDLDDRPDTPWGADPLAADGGRAGADVDPLTDGSYGVRGDDRGTSRGPDDDPLGAGRDAEQGSEPDPWGWSRDADAAPGPVRTPDSREERPSTPWTDVPEPDAWDESPGATGNTWAFDRNDPRLPDVVREAERRRREERGTEVPEDPLAAIAEAQSRAAAADPGATQMIDPVEEDEAPAADDPDYDDGFTPADYGMPVKPKAKKRRKDVIAEEFPGFEDRPLGGEAGDSYPGYDSVDFLADTDRGAVATLWLGVASLIPGVGLVTALLALLVTGPRAKRAIRGSNGTLDGLGFITGGTVFAVLGILVTVISVAIWLLP</sequence>
<feature type="compositionally biased region" description="Acidic residues" evidence="1">
    <location>
        <begin position="723"/>
        <end position="739"/>
    </location>
</feature>
<feature type="transmembrane region" description="Helical" evidence="2">
    <location>
        <begin position="802"/>
        <end position="824"/>
    </location>
</feature>
<keyword evidence="2" id="KW-1133">Transmembrane helix</keyword>
<feature type="compositionally biased region" description="Basic and acidic residues" evidence="1">
    <location>
        <begin position="550"/>
        <end position="560"/>
    </location>
</feature>
<organism evidence="3 4">
    <name type="scientific">Nocardiopsis flavescens</name>
    <dbReference type="NCBI Taxonomy" id="758803"/>
    <lineage>
        <taxon>Bacteria</taxon>
        <taxon>Bacillati</taxon>
        <taxon>Actinomycetota</taxon>
        <taxon>Actinomycetes</taxon>
        <taxon>Streptosporangiales</taxon>
        <taxon>Nocardiopsidaceae</taxon>
        <taxon>Nocardiopsis</taxon>
    </lineage>
</organism>
<dbReference type="STRING" id="758803.SAMN05421803_12039"/>
<feature type="compositionally biased region" description="Low complexity" evidence="1">
    <location>
        <begin position="99"/>
        <end position="118"/>
    </location>
</feature>
<feature type="compositionally biased region" description="Basic and acidic residues" evidence="1">
    <location>
        <begin position="379"/>
        <end position="390"/>
    </location>
</feature>
<feature type="compositionally biased region" description="Gly residues" evidence="1">
    <location>
        <begin position="1"/>
        <end position="10"/>
    </location>
</feature>
<dbReference type="AlphaFoldDB" id="A0A1M6SID9"/>
<feature type="compositionally biased region" description="Low complexity" evidence="1">
    <location>
        <begin position="701"/>
        <end position="713"/>
    </location>
</feature>
<evidence type="ECO:0000256" key="2">
    <source>
        <dbReference type="SAM" id="Phobius"/>
    </source>
</evidence>
<feature type="compositionally biased region" description="Basic and acidic residues" evidence="1">
    <location>
        <begin position="19"/>
        <end position="29"/>
    </location>
</feature>